<dbReference type="Proteomes" id="UP000027222">
    <property type="component" value="Unassembled WGS sequence"/>
</dbReference>
<protein>
    <submittedName>
        <fullName evidence="1">Uncharacterized protein</fullName>
    </submittedName>
</protein>
<sequence>MPVSPVQSWMWRYSKKGAIHAFTPWFARTARSMASMHPSGRCCAENAKGWGCGSVADFVAGVCNRHGKGFIDFGGGTKDAGLRTCPGRCAGVVHE</sequence>
<evidence type="ECO:0000313" key="1">
    <source>
        <dbReference type="EMBL" id="KDR76525.1"/>
    </source>
</evidence>
<accession>A0A067T017</accession>
<reference evidence="2" key="1">
    <citation type="journal article" date="2014" name="Proc. Natl. Acad. Sci. U.S.A.">
        <title>Extensive sampling of basidiomycete genomes demonstrates inadequacy of the white-rot/brown-rot paradigm for wood decay fungi.</title>
        <authorList>
            <person name="Riley R."/>
            <person name="Salamov A.A."/>
            <person name="Brown D.W."/>
            <person name="Nagy L.G."/>
            <person name="Floudas D."/>
            <person name="Held B.W."/>
            <person name="Levasseur A."/>
            <person name="Lombard V."/>
            <person name="Morin E."/>
            <person name="Otillar R."/>
            <person name="Lindquist E.A."/>
            <person name="Sun H."/>
            <person name="LaButti K.M."/>
            <person name="Schmutz J."/>
            <person name="Jabbour D."/>
            <person name="Luo H."/>
            <person name="Baker S.E."/>
            <person name="Pisabarro A.G."/>
            <person name="Walton J.D."/>
            <person name="Blanchette R.A."/>
            <person name="Henrissat B."/>
            <person name="Martin F."/>
            <person name="Cullen D."/>
            <person name="Hibbett D.S."/>
            <person name="Grigoriev I.V."/>
        </authorList>
    </citation>
    <scope>NUCLEOTIDE SEQUENCE [LARGE SCALE GENOMIC DNA]</scope>
    <source>
        <strain evidence="2">CBS 339.88</strain>
    </source>
</reference>
<dbReference type="HOGENOM" id="CLU_2372934_0_0_1"/>
<dbReference type="EMBL" id="KL142378">
    <property type="protein sequence ID" value="KDR76525.1"/>
    <property type="molecule type" value="Genomic_DNA"/>
</dbReference>
<keyword evidence="2" id="KW-1185">Reference proteome</keyword>
<name>A0A067T017_GALM3</name>
<evidence type="ECO:0000313" key="2">
    <source>
        <dbReference type="Proteomes" id="UP000027222"/>
    </source>
</evidence>
<dbReference type="AlphaFoldDB" id="A0A067T017"/>
<gene>
    <name evidence="1" type="ORF">GALMADRAFT_449473</name>
</gene>
<proteinExistence type="predicted"/>
<organism evidence="1 2">
    <name type="scientific">Galerina marginata (strain CBS 339.88)</name>
    <dbReference type="NCBI Taxonomy" id="685588"/>
    <lineage>
        <taxon>Eukaryota</taxon>
        <taxon>Fungi</taxon>
        <taxon>Dikarya</taxon>
        <taxon>Basidiomycota</taxon>
        <taxon>Agaricomycotina</taxon>
        <taxon>Agaricomycetes</taxon>
        <taxon>Agaricomycetidae</taxon>
        <taxon>Agaricales</taxon>
        <taxon>Agaricineae</taxon>
        <taxon>Strophariaceae</taxon>
        <taxon>Galerina</taxon>
    </lineage>
</organism>